<comment type="caution">
    <text evidence="2">The sequence shown here is derived from an EMBL/GenBank/DDBJ whole genome shotgun (WGS) entry which is preliminary data.</text>
</comment>
<dbReference type="EMBL" id="JAIWYE010000017">
    <property type="protein sequence ID" value="MCA4703668.1"/>
    <property type="molecule type" value="Genomic_DNA"/>
</dbReference>
<dbReference type="Proteomes" id="UP000434604">
    <property type="component" value="Unassembled WGS sequence"/>
</dbReference>
<evidence type="ECO:0000259" key="1">
    <source>
        <dbReference type="Pfam" id="PF13351"/>
    </source>
</evidence>
<protein>
    <submittedName>
        <fullName evidence="2">DUF4099 domain-containing protein</fullName>
    </submittedName>
</protein>
<accession>A0A7J5PVE1</accession>
<dbReference type="EMBL" id="WDED01000020">
    <property type="protein sequence ID" value="KAB6146892.1"/>
    <property type="molecule type" value="Genomic_DNA"/>
</dbReference>
<evidence type="ECO:0000313" key="3">
    <source>
        <dbReference type="EMBL" id="MCA4703668.1"/>
    </source>
</evidence>
<feature type="domain" description="DUF4099" evidence="1">
    <location>
        <begin position="8"/>
        <end position="88"/>
    </location>
</feature>
<dbReference type="RefSeq" id="WP_151934956.1">
    <property type="nucleotide sequence ID" value="NZ_JAIWXB010000015.1"/>
</dbReference>
<organism evidence="2 4">
    <name type="scientific">Bacteroides xylanisolvens</name>
    <dbReference type="NCBI Taxonomy" id="371601"/>
    <lineage>
        <taxon>Bacteria</taxon>
        <taxon>Pseudomonadati</taxon>
        <taxon>Bacteroidota</taxon>
        <taxon>Bacteroidia</taxon>
        <taxon>Bacteroidales</taxon>
        <taxon>Bacteroidaceae</taxon>
        <taxon>Bacteroides</taxon>
    </lineage>
</organism>
<dbReference type="AlphaFoldDB" id="A0A7J5PVE1"/>
<dbReference type="Pfam" id="PF13351">
    <property type="entry name" value="DUF4099"/>
    <property type="match status" value="1"/>
</dbReference>
<reference evidence="2 4" key="1">
    <citation type="journal article" date="2019" name="Nat. Med.">
        <title>A library of human gut bacterial isolates paired with longitudinal multiomics data enables mechanistic microbiome research.</title>
        <authorList>
            <person name="Poyet M."/>
            <person name="Groussin M."/>
            <person name="Gibbons S.M."/>
            <person name="Avila-Pacheco J."/>
            <person name="Jiang X."/>
            <person name="Kearney S.M."/>
            <person name="Perrotta A.R."/>
            <person name="Berdy B."/>
            <person name="Zhao S."/>
            <person name="Lieberman T.D."/>
            <person name="Swanson P.K."/>
            <person name="Smith M."/>
            <person name="Roesemann S."/>
            <person name="Alexander J.E."/>
            <person name="Rich S.A."/>
            <person name="Livny J."/>
            <person name="Vlamakis H."/>
            <person name="Clish C."/>
            <person name="Bullock K."/>
            <person name="Deik A."/>
            <person name="Scott J."/>
            <person name="Pierce K.A."/>
            <person name="Xavier R.J."/>
            <person name="Alm E.J."/>
        </authorList>
    </citation>
    <scope>NUCLEOTIDE SEQUENCE [LARGE SCALE GENOMIC DNA]</scope>
    <source>
        <strain evidence="2 4">BIOML-A58</strain>
    </source>
</reference>
<evidence type="ECO:0000313" key="4">
    <source>
        <dbReference type="Proteomes" id="UP000434604"/>
    </source>
</evidence>
<proteinExistence type="predicted"/>
<gene>
    <name evidence="2" type="ORF">GA398_14225</name>
    <name evidence="3" type="ORF">LD004_08565</name>
</gene>
<sequence length="254" mass="29315">MNRNRFSDAEIPYKILHKFGLTQEMIGDLPTHALSQIAEGYRSPVLPIKFTDEQGNIYRSRTRFSLYRTEDNRVDVLFYPQLQQACLDKFSEENRNKLQCDKAVIDTMTTADGKDIQAFLQIDKGTQQVIYIPTPVIGRNLQVIAYEFHLSNAELNCLRNGNPLTILADDDTITVGVDLNEPTGIRICAGDERKWSAEVKKDWEKYNYGCFGCWTMDEEGNLDYTPEEAYTDEMWEEMRRKGESRKSQVTTPKL</sequence>
<dbReference type="InterPro" id="IPR025343">
    <property type="entry name" value="DUF4099"/>
</dbReference>
<dbReference type="Proteomes" id="UP001198461">
    <property type="component" value="Unassembled WGS sequence"/>
</dbReference>
<name>A0A7J5PVE1_9BACE</name>
<reference evidence="3" key="2">
    <citation type="submission" date="2023-08" db="EMBL/GenBank/DDBJ databases">
        <title>Mucin Metabolism Genes Underlie the Key Renovations of Bacteroides xylanisolvens Genomes in Captive Great Apes.</title>
        <authorList>
            <person name="Nishida A.H."/>
        </authorList>
    </citation>
    <scope>NUCLEOTIDE SEQUENCE</scope>
    <source>
        <strain evidence="3">P13.H9</strain>
    </source>
</reference>
<evidence type="ECO:0000313" key="2">
    <source>
        <dbReference type="EMBL" id="KAB6146892.1"/>
    </source>
</evidence>